<comment type="caution">
    <text evidence="3">The sequence shown here is derived from an EMBL/GenBank/DDBJ whole genome shotgun (WGS) entry which is preliminary data.</text>
</comment>
<feature type="region of interest" description="Disordered" evidence="1">
    <location>
        <begin position="1655"/>
        <end position="1712"/>
    </location>
</feature>
<evidence type="ECO:0000256" key="1">
    <source>
        <dbReference type="SAM" id="MobiDB-lite"/>
    </source>
</evidence>
<evidence type="ECO:0000313" key="3">
    <source>
        <dbReference type="EMBL" id="KAL2088309.1"/>
    </source>
</evidence>
<feature type="compositionally biased region" description="Polar residues" evidence="1">
    <location>
        <begin position="2180"/>
        <end position="2195"/>
    </location>
</feature>
<feature type="compositionally biased region" description="Acidic residues" evidence="1">
    <location>
        <begin position="1903"/>
        <end position="1915"/>
    </location>
</feature>
<feature type="compositionally biased region" description="Basic and acidic residues" evidence="1">
    <location>
        <begin position="1001"/>
        <end position="1020"/>
    </location>
</feature>
<feature type="compositionally biased region" description="Basic and acidic residues" evidence="1">
    <location>
        <begin position="1659"/>
        <end position="1668"/>
    </location>
</feature>
<gene>
    <name evidence="3" type="ORF">ACEWY4_015208</name>
</gene>
<feature type="compositionally biased region" description="Basic and acidic residues" evidence="1">
    <location>
        <begin position="1171"/>
        <end position="1196"/>
    </location>
</feature>
<feature type="region of interest" description="Disordered" evidence="1">
    <location>
        <begin position="1814"/>
        <end position="2388"/>
    </location>
</feature>
<feature type="compositionally biased region" description="Basic and acidic residues" evidence="1">
    <location>
        <begin position="1320"/>
        <end position="1338"/>
    </location>
</feature>
<feature type="compositionally biased region" description="Basic and acidic residues" evidence="1">
    <location>
        <begin position="2138"/>
        <end position="2148"/>
    </location>
</feature>
<feature type="compositionally biased region" description="Basic and acidic residues" evidence="1">
    <location>
        <begin position="375"/>
        <end position="470"/>
    </location>
</feature>
<feature type="compositionally biased region" description="Basic and acidic residues" evidence="1">
    <location>
        <begin position="1557"/>
        <end position="1567"/>
    </location>
</feature>
<feature type="compositionally biased region" description="Low complexity" evidence="1">
    <location>
        <begin position="2376"/>
        <end position="2388"/>
    </location>
</feature>
<reference evidence="3 4" key="1">
    <citation type="submission" date="2024-09" db="EMBL/GenBank/DDBJ databases">
        <title>A chromosome-level genome assembly of Gray's grenadier anchovy, Coilia grayii.</title>
        <authorList>
            <person name="Fu Z."/>
        </authorList>
    </citation>
    <scope>NUCLEOTIDE SEQUENCE [LARGE SCALE GENOMIC DNA]</scope>
    <source>
        <strain evidence="3">G4</strain>
        <tissue evidence="3">Muscle</tissue>
    </source>
</reference>
<feature type="compositionally biased region" description="Basic and acidic residues" evidence="1">
    <location>
        <begin position="2002"/>
        <end position="2018"/>
    </location>
</feature>
<feature type="compositionally biased region" description="Basic residues" evidence="1">
    <location>
        <begin position="2149"/>
        <end position="2159"/>
    </location>
</feature>
<name>A0ABD1JMC8_9TELE</name>
<feature type="region of interest" description="Disordered" evidence="1">
    <location>
        <begin position="299"/>
        <end position="528"/>
    </location>
</feature>
<feature type="compositionally biased region" description="Polar residues" evidence="1">
    <location>
        <begin position="2085"/>
        <end position="2101"/>
    </location>
</feature>
<dbReference type="PANTHER" id="PTHR13843">
    <property type="entry name" value="MICROTUBULE-ASSOCIATED PROTEIN"/>
    <property type="match status" value="1"/>
</dbReference>
<feature type="compositionally biased region" description="Basic and acidic residues" evidence="1">
    <location>
        <begin position="1580"/>
        <end position="1590"/>
    </location>
</feature>
<feature type="compositionally biased region" description="Acidic residues" evidence="1">
    <location>
        <begin position="1125"/>
        <end position="1136"/>
    </location>
</feature>
<feature type="compositionally biased region" description="Polar residues" evidence="1">
    <location>
        <begin position="1054"/>
        <end position="1065"/>
    </location>
</feature>
<feature type="compositionally biased region" description="Basic and acidic residues" evidence="1">
    <location>
        <begin position="591"/>
        <end position="614"/>
    </location>
</feature>
<dbReference type="PANTHER" id="PTHR13843:SF6">
    <property type="entry name" value="MICROTUBULE-ASSOCIATED PROTEIN 1A"/>
    <property type="match status" value="1"/>
</dbReference>
<feature type="compositionally biased region" description="Low complexity" evidence="1">
    <location>
        <begin position="982"/>
        <end position="999"/>
    </location>
</feature>
<feature type="compositionally biased region" description="Basic and acidic residues" evidence="1">
    <location>
        <begin position="490"/>
        <end position="520"/>
    </location>
</feature>
<evidence type="ECO:0000259" key="2">
    <source>
        <dbReference type="Pfam" id="PF25281"/>
    </source>
</evidence>
<feature type="compositionally biased region" description="Polar residues" evidence="1">
    <location>
        <begin position="1224"/>
        <end position="1237"/>
    </location>
</feature>
<feature type="compositionally biased region" description="Polar residues" evidence="1">
    <location>
        <begin position="1595"/>
        <end position="1611"/>
    </location>
</feature>
<accession>A0ABD1JMC8</accession>
<feature type="compositionally biased region" description="Basic and acidic residues" evidence="1">
    <location>
        <begin position="1892"/>
        <end position="1902"/>
    </location>
</feature>
<feature type="compositionally biased region" description="Polar residues" evidence="1">
    <location>
        <begin position="575"/>
        <end position="587"/>
    </location>
</feature>
<feature type="compositionally biased region" description="Basic and acidic residues" evidence="1">
    <location>
        <begin position="334"/>
        <end position="366"/>
    </location>
</feature>
<feature type="compositionally biased region" description="Basic and acidic residues" evidence="1">
    <location>
        <begin position="1427"/>
        <end position="1440"/>
    </location>
</feature>
<dbReference type="EMBL" id="JBHFQA010000013">
    <property type="protein sequence ID" value="KAL2088309.1"/>
    <property type="molecule type" value="Genomic_DNA"/>
</dbReference>
<sequence length="2505" mass="277252">MEGVTEFTEYISETVDVPSPFELLEPPTSGGFLKLSKPCCYIFPGGRGDSALFAVNGFNILIDGGSDRRSCFWKLVRHLDRIDSVLLTHIGADNLPGINGLLQRKIAEQQEEEQSQQGVNGYGDWMKNLISPELGIVFFNVPEKLRSPESTLKVKRSIEEASLTLQYLSKLGIRPEPLSRGVSNTIEPVTLFHKLGVGRLDMYVLNPVKDSKEMQFFMQKWAGNSKAKTGIVLPNGKEGEISVPYLTSVSALVVWLPASPAEKIVRVLFPGNAPQNKIFEGLEKLKHLDYLRYPVATQKEMSSGAPPPVIKQTKMKLRTDSKESLKSSPKPKTTKKETNGHDEVESKSDSVKESKPEKKEVKKLKESVNASKPPKAKEDVKTADVAKPEKTEKKKPLKEKSLKKHINERASKMDEKKDKEKKEIKKEKRVKKEDGVKKEGNKETKAKEDKKKDKEASSKPELKKITKPDLKPFTPEVRKTLNRAKAQGKPKTDKNKVAKESAEKKAPSKPSSKELLEERALLSSPEDLTKDFEALKQEIDMEPIKTGQVSSVAALPGDKFLSAVPPAFSDAKVPQITSPDEGITTTDVETESPHDEKKPLKEEKGQHQGKFLEKYEDEGSASEEDEDEEYNMDTIKRKPLGAKGFEEKDKKCQDVKDTKEDVRMKSKRNESEEEDDVIEKAELEEAEDIVCEDEFKYKTDEVKKEKVGKDRDDKPLESKTVKTTSSSEHISFIQDETIPGYSETEQTISDEEIHDESEDRIPHLRYDVGSYDISVPDQPGSFDTIQGMKEMKASAMSSMSAMAAKGYVGIQESLAYASNVMISAPLAEEEHISSATSITECDKLSSFATSITEDQSIASVTAPQTEETCRSSLLLDTVNSIPMSIRTDATQGKEYLHSAGTISPTSSLEEDKCFKSPPSEEYQPIVPEMEAGPKTASKAQEEEDDEEEDEDQTPNADMPLSKLHEGYAFSLLQDKDKDFKKSPTSALPASVSPLSSFPPKAQDDKLAFVCKDDTKSDSTEKSFSPSPYFSGGFDRSVGSESEGPDDSTARIASPTLSGPTSSGYSPTEDKTPKSMTGEKKDEPKLDSYKFGKFESDLDKKSATAPQGKDSGSMEKGFSSDRATFDESEEEEDSEDDYFAKQDKEKEILGKSKYDKEREATFLDDEYTCEPKFLEGEKVFEEERTEKKDQADVDWDKKHKPQLQHSDEEDDEEDDKHLEVHHSGLTASGLYSDTSKFDTMSARYEQKGPLDKQDQPSVGVKENERNVHFDQLSLAERENRKKEFAETRQDTPYVDGKSFTYSDIYDSRSSSTDSYGYGSESQRDQTEKYDNTDKKETQKTESFLSMGIEKKDDKMDTQKTESFLSMGMEKKEDKMDTQKTESFLLMGMGKKDDKMDTQKTESFFSMGMEKKDDKMDTQKTESFLSMGMDKKDDKMDTHKTESFLSMGMEKKDDKEAPSSFLGKDFAASSLDKPDSKITDTASKTIKDPVQKTVQISSPFSDHSTLDSSSTDKSMSYHVKEAALERDVIRSVYGEGYGDEEEDDDEEDEKYKVGYAFNKDTKDKSEKESTNPFDFVPTSKLPDVKDNTHGLDFKTISGKSTVSEPFGFSSSPKATEDMSQLGKGDTSSPLSTSQASIGPTGFSSGFDYSYGGVKENLVSSHQEDKDKKGTQDQSYLPLSMETTEDKYYHGDKDQDFDKQKMPDFTAKKSGDSVSVGFSYTTTATAYSSSSSYSHSSSASASLNTSRQFGEELETPASAGFEYSSFKDEHSLVMDSPFSSSSGLVKDEYLEVSEKLTPATTTAESTSSLARFSPLSPFEEIKPFPPQSTVSTDEKKEALSSAGALSAPQSACFYKPDWSDGSKSQELGASGPYSQLTQSTGKDPMKDLYGVPPKAHSELSEKQYYEDTESESEEEDYVCETKLKSPCQRSPFDTHATESREGVLSSLPEKKVASPSGKALPDALTSYGSSPTKPDASNRPAEVAMTVSKDPFGLASSIVSSQAKSEPRGAEADVSKVRSPFEWELQQQRGIYPGASPPHYRHEDEYEEEEETEPEHPPRPLSLASADQTFRSSYYTEESSRHGDDSDQPSVVCQGASSYSSTKKSPGYSASEFKQRKGDISPSFINPSLQHFGSDEDEDSDHSQEGIDQHHPSGKGRSHSHHSYGQNRDMFGAMAAGIATEETPPTSVSESLPSQSDSDVPPGTEECPSSEAREANVDSDEDADFLPVDKSSGVAYGGGGYYSSSSRSSGKAHDPPPAPMMDPAPRSPRPDVCMVDPEALNLDQNLSEKQQLKKDLKTKSTKKSLGKAKSGSPAGRRKRSPTPVKQTSKDSSPRSTSLKKKDVEKSSRMSRTSDGQGSKEDDMSRSSYNPAKGLVNGVKSSTGSNFSKSSSSGSPIYVDLAYIPNHCNAKNVDQEFFKRVRSAYYVVSGNDTGSEEPSRRVLDALLDGKAQWGSNLQVTLIPTHDTEVMRDWYQQTHEKQQELNIMVLASSSTVVMQDESFPACKIEF</sequence>
<feature type="compositionally biased region" description="Low complexity" evidence="1">
    <location>
        <begin position="1724"/>
        <end position="1739"/>
    </location>
</feature>
<feature type="compositionally biased region" description="Polar residues" evidence="1">
    <location>
        <begin position="1623"/>
        <end position="1635"/>
    </location>
</feature>
<feature type="compositionally biased region" description="Pro residues" evidence="1">
    <location>
        <begin position="2252"/>
        <end position="2264"/>
    </location>
</feature>
<dbReference type="InterPro" id="IPR057480">
    <property type="entry name" value="MAP1A/B/S-like_MBL"/>
</dbReference>
<feature type="compositionally biased region" description="Polar residues" evidence="1">
    <location>
        <begin position="1858"/>
        <end position="1878"/>
    </location>
</feature>
<feature type="compositionally biased region" description="Basic and acidic residues" evidence="1">
    <location>
        <begin position="1067"/>
        <end position="1101"/>
    </location>
</feature>
<feature type="compositionally biased region" description="Basic and acidic residues" evidence="1">
    <location>
        <begin position="1681"/>
        <end position="1708"/>
    </location>
</feature>
<feature type="region of interest" description="Disordered" evidence="1">
    <location>
        <begin position="1555"/>
        <end position="1637"/>
    </location>
</feature>
<protein>
    <recommendedName>
        <fullName evidence="2">Microtubule-associated protein 1A/B/S-like MBL-like domain-containing protein</fullName>
    </recommendedName>
</protein>
<organism evidence="3 4">
    <name type="scientific">Coilia grayii</name>
    <name type="common">Gray's grenadier anchovy</name>
    <dbReference type="NCBI Taxonomy" id="363190"/>
    <lineage>
        <taxon>Eukaryota</taxon>
        <taxon>Metazoa</taxon>
        <taxon>Chordata</taxon>
        <taxon>Craniata</taxon>
        <taxon>Vertebrata</taxon>
        <taxon>Euteleostomi</taxon>
        <taxon>Actinopterygii</taxon>
        <taxon>Neopterygii</taxon>
        <taxon>Teleostei</taxon>
        <taxon>Clupei</taxon>
        <taxon>Clupeiformes</taxon>
        <taxon>Clupeoidei</taxon>
        <taxon>Engraulidae</taxon>
        <taxon>Coilinae</taxon>
        <taxon>Coilia</taxon>
    </lineage>
</organism>
<feature type="compositionally biased region" description="Basic and acidic residues" evidence="1">
    <location>
        <begin position="701"/>
        <end position="720"/>
    </location>
</feature>
<feature type="compositionally biased region" description="Basic and acidic residues" evidence="1">
    <location>
        <begin position="1243"/>
        <end position="1253"/>
    </location>
</feature>
<dbReference type="InterPro" id="IPR036866">
    <property type="entry name" value="RibonucZ/Hydroxyglut_hydro"/>
</dbReference>
<dbReference type="SUPFAM" id="SSF56281">
    <property type="entry name" value="Metallo-hydrolase/oxidoreductase"/>
    <property type="match status" value="1"/>
</dbReference>
<feature type="region of interest" description="Disordered" evidence="1">
    <location>
        <begin position="701"/>
        <end position="731"/>
    </location>
</feature>
<feature type="domain" description="Microtubule-associated protein 1A/B/S-like MBL-like" evidence="2">
    <location>
        <begin position="18"/>
        <end position="302"/>
    </location>
</feature>
<feature type="region of interest" description="Disordered" evidence="1">
    <location>
        <begin position="570"/>
        <end position="681"/>
    </location>
</feature>
<feature type="compositionally biased region" description="Low complexity" evidence="1">
    <location>
        <begin position="1495"/>
        <end position="1513"/>
    </location>
</feature>
<feature type="compositionally biased region" description="Basic and acidic residues" evidence="1">
    <location>
        <begin position="1137"/>
        <end position="1160"/>
    </location>
</feature>
<dbReference type="Proteomes" id="UP001591681">
    <property type="component" value="Unassembled WGS sequence"/>
</dbReference>
<feature type="compositionally biased region" description="Basic and acidic residues" evidence="1">
    <location>
        <begin position="1274"/>
        <end position="1288"/>
    </location>
</feature>
<dbReference type="InterPro" id="IPR026074">
    <property type="entry name" value="MAP1"/>
</dbReference>
<feature type="region of interest" description="Disordered" evidence="1">
    <location>
        <begin position="898"/>
        <end position="1358"/>
    </location>
</feature>
<dbReference type="Pfam" id="PF25281">
    <property type="entry name" value="MBL_MAP1B"/>
    <property type="match status" value="1"/>
</dbReference>
<feature type="compositionally biased region" description="Acidic residues" evidence="1">
    <location>
        <begin position="941"/>
        <end position="952"/>
    </location>
</feature>
<feature type="region of interest" description="Disordered" evidence="1">
    <location>
        <begin position="1724"/>
        <end position="1750"/>
    </location>
</feature>
<evidence type="ECO:0000313" key="4">
    <source>
        <dbReference type="Proteomes" id="UP001591681"/>
    </source>
</evidence>
<keyword evidence="4" id="KW-1185">Reference proteome</keyword>
<feature type="compositionally biased region" description="Basic and acidic residues" evidence="1">
    <location>
        <begin position="1347"/>
        <end position="1358"/>
    </location>
</feature>
<feature type="compositionally biased region" description="Basic and acidic residues" evidence="1">
    <location>
        <begin position="644"/>
        <end position="670"/>
    </location>
</feature>
<feature type="compositionally biased region" description="Acidic residues" evidence="1">
    <location>
        <begin position="615"/>
        <end position="631"/>
    </location>
</feature>
<proteinExistence type="predicted"/>
<feature type="compositionally biased region" description="Low complexity" evidence="1">
    <location>
        <begin position="1022"/>
        <end position="1033"/>
    </location>
</feature>
<feature type="region of interest" description="Disordered" evidence="1">
    <location>
        <begin position="1423"/>
        <end position="1513"/>
    </location>
</feature>
<feature type="compositionally biased region" description="Polar residues" evidence="1">
    <location>
        <begin position="2062"/>
        <end position="2074"/>
    </location>
</feature>